<sequence length="334" mass="35756">MSVDVATPARTAPEILSWSRDLVEPELRSATARLSESVKPPTYHHFGWTDGGGSGKVLRPAMALLSAEAVGSAPEPALPAAVTVELVHNFSLLHDDVVDGDATRRHRATVWKVFGVGTAILAGDALLALAAELLAERPAQLRILMIAVADLIEGQCADLRFEDRDDVDVAECRDMAKGKTAALLGASCAMGAVAGGGGREQIRQLRSFGEEIGLAFQFVDDLLGIWGEQAVTGKPVYSDLRNRKKSLPVVAALRSGTREGRQLAQLYGKPDDLTSPELARAAELVEGAGGRRWAQEQADQLLEKALSRLHAAVPRPRAEAELTALARLVARRDR</sequence>
<dbReference type="AlphaFoldDB" id="A0A5N0UJ38"/>
<dbReference type="GO" id="GO:0046872">
    <property type="term" value="F:metal ion binding"/>
    <property type="evidence" value="ECO:0007669"/>
    <property type="project" value="UniProtKB-KW"/>
</dbReference>
<dbReference type="PANTHER" id="PTHR12001">
    <property type="entry name" value="GERANYLGERANYL PYROPHOSPHATE SYNTHASE"/>
    <property type="match status" value="1"/>
</dbReference>
<gene>
    <name evidence="4" type="ORF">FPZ12_044025</name>
</gene>
<protein>
    <submittedName>
        <fullName evidence="4">Polyprenyl synthetase family protein</fullName>
    </submittedName>
</protein>
<dbReference type="InterPro" id="IPR000092">
    <property type="entry name" value="Polyprenyl_synt"/>
</dbReference>
<dbReference type="Pfam" id="PF00348">
    <property type="entry name" value="polyprenyl_synt"/>
    <property type="match status" value="1"/>
</dbReference>
<name>A0A5N0UJ38_9PSEU</name>
<dbReference type="SUPFAM" id="SSF48576">
    <property type="entry name" value="Terpenoid synthases"/>
    <property type="match status" value="1"/>
</dbReference>
<dbReference type="OrthoDB" id="4497239at2"/>
<dbReference type="GO" id="GO:0004659">
    <property type="term" value="F:prenyltransferase activity"/>
    <property type="evidence" value="ECO:0007669"/>
    <property type="project" value="InterPro"/>
</dbReference>
<keyword evidence="1" id="KW-0479">Metal-binding</keyword>
<dbReference type="SFLD" id="SFLDS00005">
    <property type="entry name" value="Isoprenoid_Synthase_Type_I"/>
    <property type="match status" value="1"/>
</dbReference>
<reference evidence="4" key="1">
    <citation type="submission" date="2019-09" db="EMBL/GenBank/DDBJ databases">
        <authorList>
            <person name="Teo W.F.A."/>
            <person name="Duangmal K."/>
        </authorList>
    </citation>
    <scope>NUCLEOTIDE SEQUENCE [LARGE SCALE GENOMIC DNA]</scope>
    <source>
        <strain evidence="4">K81G1</strain>
    </source>
</reference>
<dbReference type="InterPro" id="IPR008949">
    <property type="entry name" value="Isoprenoid_synthase_dom_sf"/>
</dbReference>
<dbReference type="Proteomes" id="UP000319769">
    <property type="component" value="Unassembled WGS sequence"/>
</dbReference>
<proteinExistence type="inferred from homology"/>
<dbReference type="PROSITE" id="PS00723">
    <property type="entry name" value="POLYPRENYL_SYNTHASE_1"/>
    <property type="match status" value="1"/>
</dbReference>
<dbReference type="RefSeq" id="WP_144760037.1">
    <property type="nucleotide sequence ID" value="NZ_VMNW02000153.1"/>
</dbReference>
<dbReference type="InterPro" id="IPR033749">
    <property type="entry name" value="Polyprenyl_synt_CS"/>
</dbReference>
<dbReference type="Gene3D" id="1.10.600.10">
    <property type="entry name" value="Farnesyl Diphosphate Synthase"/>
    <property type="match status" value="1"/>
</dbReference>
<organism evidence="4 5">
    <name type="scientific">Amycolatopsis acidicola</name>
    <dbReference type="NCBI Taxonomy" id="2596893"/>
    <lineage>
        <taxon>Bacteria</taxon>
        <taxon>Bacillati</taxon>
        <taxon>Actinomycetota</taxon>
        <taxon>Actinomycetes</taxon>
        <taxon>Pseudonocardiales</taxon>
        <taxon>Pseudonocardiaceae</taxon>
        <taxon>Amycolatopsis</taxon>
    </lineage>
</organism>
<dbReference type="SFLD" id="SFLDG01017">
    <property type="entry name" value="Polyprenyl_Transferase_Like"/>
    <property type="match status" value="1"/>
</dbReference>
<evidence type="ECO:0000256" key="3">
    <source>
        <dbReference type="RuleBase" id="RU004466"/>
    </source>
</evidence>
<evidence type="ECO:0000313" key="5">
    <source>
        <dbReference type="Proteomes" id="UP000319769"/>
    </source>
</evidence>
<comment type="similarity">
    <text evidence="3">Belongs to the FPP/GGPP synthase family.</text>
</comment>
<keyword evidence="2" id="KW-0460">Magnesium</keyword>
<keyword evidence="5" id="KW-1185">Reference proteome</keyword>
<accession>A0A5N0UJ38</accession>
<dbReference type="GO" id="GO:0008299">
    <property type="term" value="P:isoprenoid biosynthetic process"/>
    <property type="evidence" value="ECO:0007669"/>
    <property type="project" value="InterPro"/>
</dbReference>
<comment type="caution">
    <text evidence="4">The sequence shown here is derived from an EMBL/GenBank/DDBJ whole genome shotgun (WGS) entry which is preliminary data.</text>
</comment>
<dbReference type="PANTHER" id="PTHR12001:SF71">
    <property type="entry name" value="(2E,6E)-FARNESYL DIPHOSPHATE SYNTHASE"/>
    <property type="match status" value="1"/>
</dbReference>
<evidence type="ECO:0000256" key="1">
    <source>
        <dbReference type="ARBA" id="ARBA00022723"/>
    </source>
</evidence>
<evidence type="ECO:0000256" key="2">
    <source>
        <dbReference type="ARBA" id="ARBA00022842"/>
    </source>
</evidence>
<dbReference type="EMBL" id="VMNW02000153">
    <property type="protein sequence ID" value="KAA9149068.1"/>
    <property type="molecule type" value="Genomic_DNA"/>
</dbReference>
<keyword evidence="3" id="KW-0808">Transferase</keyword>
<evidence type="ECO:0000313" key="4">
    <source>
        <dbReference type="EMBL" id="KAA9149068.1"/>
    </source>
</evidence>
<dbReference type="CDD" id="cd00685">
    <property type="entry name" value="Trans_IPPS_HT"/>
    <property type="match status" value="1"/>
</dbReference>